<organism evidence="2 3">
    <name type="scientific">Sphagnum troendelagicum</name>
    <dbReference type="NCBI Taxonomy" id="128251"/>
    <lineage>
        <taxon>Eukaryota</taxon>
        <taxon>Viridiplantae</taxon>
        <taxon>Streptophyta</taxon>
        <taxon>Embryophyta</taxon>
        <taxon>Bryophyta</taxon>
        <taxon>Sphagnophytina</taxon>
        <taxon>Sphagnopsida</taxon>
        <taxon>Sphagnales</taxon>
        <taxon>Sphagnaceae</taxon>
        <taxon>Sphagnum</taxon>
    </lineage>
</organism>
<name>A0ABP0UWZ5_9BRYO</name>
<feature type="compositionally biased region" description="Pro residues" evidence="1">
    <location>
        <begin position="15"/>
        <end position="24"/>
    </location>
</feature>
<dbReference type="Proteomes" id="UP001497512">
    <property type="component" value="Chromosome 7"/>
</dbReference>
<gene>
    <name evidence="2" type="ORF">CSSPTR1EN2_LOCUS21083</name>
</gene>
<protein>
    <submittedName>
        <fullName evidence="2">Uncharacterized protein</fullName>
    </submittedName>
</protein>
<proteinExistence type="predicted"/>
<feature type="region of interest" description="Disordered" evidence="1">
    <location>
        <begin position="1"/>
        <end position="24"/>
    </location>
</feature>
<evidence type="ECO:0000313" key="3">
    <source>
        <dbReference type="Proteomes" id="UP001497512"/>
    </source>
</evidence>
<reference evidence="2" key="1">
    <citation type="submission" date="2024-02" db="EMBL/GenBank/DDBJ databases">
        <authorList>
            <consortium name="ELIXIR-Norway"/>
            <consortium name="Elixir Norway"/>
        </authorList>
    </citation>
    <scope>NUCLEOTIDE SEQUENCE</scope>
</reference>
<sequence length="76" mass="8419">MMQEGRSRPVLAGRPSPPAAVHPPPLLTFPLAQTVTTTPQKNCLDLVINQAINNSNNGETSQLYHESHHCIFFMDH</sequence>
<evidence type="ECO:0000256" key="1">
    <source>
        <dbReference type="SAM" id="MobiDB-lite"/>
    </source>
</evidence>
<accession>A0ABP0UWZ5</accession>
<keyword evidence="3" id="KW-1185">Reference proteome</keyword>
<evidence type="ECO:0000313" key="2">
    <source>
        <dbReference type="EMBL" id="CAK9232089.1"/>
    </source>
</evidence>
<dbReference type="EMBL" id="OZ019899">
    <property type="protein sequence ID" value="CAK9232089.1"/>
    <property type="molecule type" value="Genomic_DNA"/>
</dbReference>